<comment type="subcellular location">
    <subcellularLocation>
        <location evidence="1">Cell membrane</location>
        <topology evidence="1">Multi-pass membrane protein</topology>
    </subcellularLocation>
</comment>
<dbReference type="Gene3D" id="2.70.150.10">
    <property type="entry name" value="Calcium-transporting ATPase, cytoplasmic transduction domain A"/>
    <property type="match status" value="1"/>
</dbReference>
<dbReference type="Pfam" id="PF00122">
    <property type="entry name" value="E1-E2_ATPase"/>
    <property type="match status" value="1"/>
</dbReference>
<feature type="transmembrane region" description="Helical" evidence="6">
    <location>
        <begin position="619"/>
        <end position="644"/>
    </location>
</feature>
<keyword evidence="3" id="KW-1278">Translocase</keyword>
<feature type="transmembrane region" description="Helical" evidence="6">
    <location>
        <begin position="51"/>
        <end position="71"/>
    </location>
</feature>
<dbReference type="RefSeq" id="WP_350226666.1">
    <property type="nucleotide sequence ID" value="NZ_AP027731.1"/>
</dbReference>
<dbReference type="SFLD" id="SFLDS00003">
    <property type="entry name" value="Haloacid_Dehalogenase"/>
    <property type="match status" value="1"/>
</dbReference>
<evidence type="ECO:0000256" key="2">
    <source>
        <dbReference type="ARBA" id="ARBA00022692"/>
    </source>
</evidence>
<keyword evidence="9" id="KW-1185">Reference proteome</keyword>
<dbReference type="Pfam" id="PF00702">
    <property type="entry name" value="Hydrolase"/>
    <property type="match status" value="1"/>
</dbReference>
<proteinExistence type="predicted"/>
<dbReference type="InterPro" id="IPR023298">
    <property type="entry name" value="ATPase_P-typ_TM_dom_sf"/>
</dbReference>
<keyword evidence="5 6" id="KW-0472">Membrane</keyword>
<dbReference type="Gene3D" id="3.40.1110.10">
    <property type="entry name" value="Calcium-transporting ATPase, cytoplasmic domain N"/>
    <property type="match status" value="1"/>
</dbReference>
<evidence type="ECO:0000256" key="5">
    <source>
        <dbReference type="ARBA" id="ARBA00023136"/>
    </source>
</evidence>
<dbReference type="InterPro" id="IPR044492">
    <property type="entry name" value="P_typ_ATPase_HD_dom"/>
</dbReference>
<evidence type="ECO:0000256" key="4">
    <source>
        <dbReference type="ARBA" id="ARBA00022989"/>
    </source>
</evidence>
<dbReference type="PROSITE" id="PS00154">
    <property type="entry name" value="ATPASE_E1_E2"/>
    <property type="match status" value="1"/>
</dbReference>
<dbReference type="Gene3D" id="3.40.50.1000">
    <property type="entry name" value="HAD superfamily/HAD-like"/>
    <property type="match status" value="1"/>
</dbReference>
<dbReference type="PRINTS" id="PR00119">
    <property type="entry name" value="CATATPASE"/>
</dbReference>
<feature type="transmembrane region" description="Helical" evidence="6">
    <location>
        <begin position="716"/>
        <end position="736"/>
    </location>
</feature>
<feature type="transmembrane region" description="Helical" evidence="6">
    <location>
        <begin position="224"/>
        <end position="244"/>
    </location>
</feature>
<dbReference type="SUPFAM" id="SSF56784">
    <property type="entry name" value="HAD-like"/>
    <property type="match status" value="1"/>
</dbReference>
<dbReference type="SUPFAM" id="SSF81665">
    <property type="entry name" value="Calcium ATPase, transmembrane domain M"/>
    <property type="match status" value="1"/>
</dbReference>
<evidence type="ECO:0000313" key="8">
    <source>
        <dbReference type="EMBL" id="BDZ46920.1"/>
    </source>
</evidence>
<dbReference type="Proteomes" id="UP001321498">
    <property type="component" value="Chromosome"/>
</dbReference>
<dbReference type="SUPFAM" id="SSF81653">
    <property type="entry name" value="Calcium ATPase, transduction domain A"/>
    <property type="match status" value="1"/>
</dbReference>
<reference evidence="9" key="1">
    <citation type="journal article" date="2019" name="Int. J. Syst. Evol. Microbiol.">
        <title>The Global Catalogue of Microorganisms (GCM) 10K type strain sequencing project: providing services to taxonomists for standard genome sequencing and annotation.</title>
        <authorList>
            <consortium name="The Broad Institute Genomics Platform"/>
            <consortium name="The Broad Institute Genome Sequencing Center for Infectious Disease"/>
            <person name="Wu L."/>
            <person name="Ma J."/>
        </authorList>
    </citation>
    <scope>NUCLEOTIDE SEQUENCE [LARGE SCALE GENOMIC DNA]</scope>
    <source>
        <strain evidence="9">NBRC 108725</strain>
    </source>
</reference>
<feature type="transmembrane region" description="Helical" evidence="6">
    <location>
        <begin position="684"/>
        <end position="704"/>
    </location>
</feature>
<accession>A0ABM8GF17</accession>
<dbReference type="SFLD" id="SFLDG00002">
    <property type="entry name" value="C1.7:_P-type_atpase_like"/>
    <property type="match status" value="1"/>
</dbReference>
<dbReference type="InterPro" id="IPR018303">
    <property type="entry name" value="ATPase_P-typ_P_site"/>
</dbReference>
<name>A0ABM8GF17_9MICO</name>
<dbReference type="NCBIfam" id="TIGR01494">
    <property type="entry name" value="ATPase_P-type"/>
    <property type="match status" value="2"/>
</dbReference>
<dbReference type="EMBL" id="AP027731">
    <property type="protein sequence ID" value="BDZ46920.1"/>
    <property type="molecule type" value="Genomic_DNA"/>
</dbReference>
<dbReference type="InterPro" id="IPR023214">
    <property type="entry name" value="HAD_sf"/>
</dbReference>
<dbReference type="PRINTS" id="PR00120">
    <property type="entry name" value="HATPASE"/>
</dbReference>
<dbReference type="PANTHER" id="PTHR42861">
    <property type="entry name" value="CALCIUM-TRANSPORTING ATPASE"/>
    <property type="match status" value="1"/>
</dbReference>
<evidence type="ECO:0000313" key="9">
    <source>
        <dbReference type="Proteomes" id="UP001321498"/>
    </source>
</evidence>
<protein>
    <submittedName>
        <fullName evidence="8">Magnesium-transporting ATPase</fullName>
    </submittedName>
</protein>
<gene>
    <name evidence="8" type="ORF">GCM10025866_28290</name>
</gene>
<dbReference type="InterPro" id="IPR036412">
    <property type="entry name" value="HAD-like_sf"/>
</dbReference>
<dbReference type="InterPro" id="IPR059000">
    <property type="entry name" value="ATPase_P-type_domA"/>
</dbReference>
<evidence type="ECO:0000256" key="6">
    <source>
        <dbReference type="SAM" id="Phobius"/>
    </source>
</evidence>
<dbReference type="InterPro" id="IPR001757">
    <property type="entry name" value="P_typ_ATPase"/>
</dbReference>
<feature type="transmembrane region" description="Helical" evidence="6">
    <location>
        <begin position="656"/>
        <end position="672"/>
    </location>
</feature>
<feature type="domain" description="P-type ATPase A" evidence="7">
    <location>
        <begin position="107"/>
        <end position="206"/>
    </location>
</feature>
<keyword evidence="4 6" id="KW-1133">Transmembrane helix</keyword>
<dbReference type="Gene3D" id="1.20.1110.10">
    <property type="entry name" value="Calcium-transporting ATPase, transmembrane domain"/>
    <property type="match status" value="1"/>
</dbReference>
<evidence type="ECO:0000256" key="1">
    <source>
        <dbReference type="ARBA" id="ARBA00004651"/>
    </source>
</evidence>
<organism evidence="8 9">
    <name type="scientific">Naasia aerilata</name>
    <dbReference type="NCBI Taxonomy" id="1162966"/>
    <lineage>
        <taxon>Bacteria</taxon>
        <taxon>Bacillati</taxon>
        <taxon>Actinomycetota</taxon>
        <taxon>Actinomycetes</taxon>
        <taxon>Micrococcales</taxon>
        <taxon>Microbacteriaceae</taxon>
        <taxon>Naasia</taxon>
    </lineage>
</organism>
<evidence type="ECO:0000256" key="3">
    <source>
        <dbReference type="ARBA" id="ARBA00022967"/>
    </source>
</evidence>
<feature type="transmembrane region" description="Helical" evidence="6">
    <location>
        <begin position="264"/>
        <end position="291"/>
    </location>
</feature>
<evidence type="ECO:0000259" key="7">
    <source>
        <dbReference type="Pfam" id="PF00122"/>
    </source>
</evidence>
<dbReference type="InterPro" id="IPR008250">
    <property type="entry name" value="ATPase_P-typ_transduc_dom_A_sf"/>
</dbReference>
<keyword evidence="2 6" id="KW-0812">Transmembrane</keyword>
<sequence length="740" mass="77720">MQSANPPASPVLTRPGPGGLSDAAVAERVAAGLTNAVSDASSRSAWDIVRANVFTLFNGIVAGSFVLLLLLGQWRDALFGLAAVGNAVIGVVQEYRAKRSLDGLALMNSPSARVLRNGAEAEIAVAEVVLDDLLVLRAGDEVTADGVVLHEVGLEIDESLLTGEADPIAKDRGAGVLSGSSVLSGEGQIRVTRVGAESFASRLTSEAKRFSLVSSEIRNSLNRILRWITWALLPVMLIVVNGQMQVLGGWDVALRTGTWRTGAVGAVAAVIAMVPLGLVLLTSVAFAVGGVRLARKQVLVRELAAVEGLARVDMLCIDKTGTLTEGTIAYDDAHPVARTLPGAWRDVLGWFSSEPGANATARSLHSDYPVGVPLDPVGTVRFSSARKWSAAQFGGAPDAPTTWVLGAPELVLDHDASDALALAADLAEAGRRTLVLAATSAPLPQGSVDEVRLPPGLAPVVLLTFREEVRPDARRTLDYFREQGVQLRILSGDNPRTVAAVARQVGIEGVDGFDARTLPEDGGDLEDVLDRHTVFGRVTPVQKSRIVAALQARGHVVAMTGDGVNDVLALKGADMGIAMNSAAAATKAVSRLVLLDGRFDRLPSVVAEGRRVIANIERVSVLFLAKTAYSVLLSITFGALLWGFPFLPRQMSVTDGLTIGIPAFFLALMANSRRYRSGFLVRSLSFALPAGAIVAAAITAIHVAADLSGIHDLEQVRTAAFVTLGLAGLWILVAVARPST</sequence>
<dbReference type="InterPro" id="IPR023299">
    <property type="entry name" value="ATPase_P-typ_cyto_dom_N"/>
</dbReference>
<dbReference type="SFLD" id="SFLDF00027">
    <property type="entry name" value="p-type_atpase"/>
    <property type="match status" value="1"/>
</dbReference>